<evidence type="ECO:0000256" key="2">
    <source>
        <dbReference type="ARBA" id="ARBA00022505"/>
    </source>
</evidence>
<dbReference type="RefSeq" id="WP_035023964.1">
    <property type="nucleotide sequence ID" value="NZ_KK073879.1"/>
</dbReference>
<evidence type="ECO:0000256" key="6">
    <source>
        <dbReference type="PIRSR" id="PIRSR004846-1"/>
    </source>
</evidence>
<accession>A0A011TEA6</accession>
<feature type="chain" id="PRO_5044537422" evidence="7">
    <location>
        <begin position="32"/>
        <end position="268"/>
    </location>
</feature>
<dbReference type="PANTHER" id="PTHR30632:SF17">
    <property type="entry name" value="MOLYBDATE-BINDING PROTEIN MODA"/>
    <property type="match status" value="1"/>
</dbReference>
<feature type="binding site" evidence="6">
    <location>
        <position position="43"/>
    </location>
    <ligand>
        <name>molybdate</name>
        <dbReference type="ChEBI" id="CHEBI:36264"/>
    </ligand>
</feature>
<dbReference type="PANTHER" id="PTHR30632">
    <property type="entry name" value="MOLYBDATE-BINDING PERIPLASMIC PROTEIN"/>
    <property type="match status" value="1"/>
</dbReference>
<evidence type="ECO:0000256" key="5">
    <source>
        <dbReference type="ARBA" id="ARBA00062515"/>
    </source>
</evidence>
<feature type="binding site" evidence="6">
    <location>
        <position position="182"/>
    </location>
    <ligand>
        <name>molybdate</name>
        <dbReference type="ChEBI" id="CHEBI:36264"/>
    </ligand>
</feature>
<organism evidence="8 10">
    <name type="scientific">Aquamicrobium defluvii</name>
    <dbReference type="NCBI Taxonomy" id="69279"/>
    <lineage>
        <taxon>Bacteria</taxon>
        <taxon>Pseudomonadati</taxon>
        <taxon>Pseudomonadota</taxon>
        <taxon>Alphaproteobacteria</taxon>
        <taxon>Hyphomicrobiales</taxon>
        <taxon>Phyllobacteriaceae</taxon>
        <taxon>Aquamicrobium</taxon>
    </lineage>
</organism>
<feature type="binding site" evidence="6">
    <location>
        <position position="70"/>
    </location>
    <ligand>
        <name>molybdate</name>
        <dbReference type="ChEBI" id="CHEBI:36264"/>
    </ligand>
</feature>
<name>A0A011TEA6_9HYPH</name>
<dbReference type="GO" id="GO:1901359">
    <property type="term" value="F:tungstate binding"/>
    <property type="evidence" value="ECO:0007669"/>
    <property type="project" value="UniProtKB-ARBA"/>
</dbReference>
<dbReference type="InterPro" id="IPR050682">
    <property type="entry name" value="ModA/WtpA"/>
</dbReference>
<dbReference type="OrthoDB" id="9785015at2"/>
<dbReference type="FunFam" id="3.40.190.10:FF:000035">
    <property type="entry name" value="Molybdate ABC transporter substrate-binding protein"/>
    <property type="match status" value="1"/>
</dbReference>
<keyword evidence="3 6" id="KW-0479">Metal-binding</keyword>
<dbReference type="EMBL" id="JENY01000004">
    <property type="protein sequence ID" value="EXL09974.1"/>
    <property type="molecule type" value="Genomic_DNA"/>
</dbReference>
<evidence type="ECO:0000313" key="11">
    <source>
        <dbReference type="Proteomes" id="UP000294958"/>
    </source>
</evidence>
<dbReference type="GO" id="GO:0030973">
    <property type="term" value="F:molybdate ion binding"/>
    <property type="evidence" value="ECO:0007669"/>
    <property type="project" value="TreeGrafter"/>
</dbReference>
<evidence type="ECO:0000313" key="10">
    <source>
        <dbReference type="Proteomes" id="UP000019849"/>
    </source>
</evidence>
<evidence type="ECO:0000256" key="3">
    <source>
        <dbReference type="ARBA" id="ARBA00022723"/>
    </source>
</evidence>
<protein>
    <submittedName>
        <fullName evidence="9">Molybdate transport system substrate-binding protein</fullName>
    </submittedName>
    <submittedName>
        <fullName evidence="8">Molybdenum ABC transporter substrate-binding protein</fullName>
    </submittedName>
</protein>
<dbReference type="EMBL" id="SNZF01000001">
    <property type="protein sequence ID" value="TDR37994.1"/>
    <property type="molecule type" value="Genomic_DNA"/>
</dbReference>
<dbReference type="InterPro" id="IPR005950">
    <property type="entry name" value="ModA"/>
</dbReference>
<comment type="similarity">
    <text evidence="1">Belongs to the bacterial solute-binding protein ModA family.</text>
</comment>
<evidence type="ECO:0000256" key="7">
    <source>
        <dbReference type="SAM" id="SignalP"/>
    </source>
</evidence>
<dbReference type="Proteomes" id="UP000294958">
    <property type="component" value="Unassembled WGS sequence"/>
</dbReference>
<dbReference type="SUPFAM" id="SSF53850">
    <property type="entry name" value="Periplasmic binding protein-like II"/>
    <property type="match status" value="1"/>
</dbReference>
<evidence type="ECO:0000256" key="1">
    <source>
        <dbReference type="ARBA" id="ARBA00009175"/>
    </source>
</evidence>
<keyword evidence="2 6" id="KW-0500">Molybdenum</keyword>
<dbReference type="GO" id="GO:0046872">
    <property type="term" value="F:metal ion binding"/>
    <property type="evidence" value="ECO:0007669"/>
    <property type="project" value="UniProtKB-KW"/>
</dbReference>
<keyword evidence="11" id="KW-1185">Reference proteome</keyword>
<reference evidence="9 11" key="2">
    <citation type="submission" date="2019-03" db="EMBL/GenBank/DDBJ databases">
        <title>Genomic Encyclopedia of Type Strains, Phase IV (KMG-IV): sequencing the most valuable type-strain genomes for metagenomic binning, comparative biology and taxonomic classification.</title>
        <authorList>
            <person name="Goeker M."/>
        </authorList>
    </citation>
    <scope>NUCLEOTIDE SEQUENCE [LARGE SCALE GENOMIC DNA]</scope>
    <source>
        <strain evidence="9 11">DSM 11603</strain>
    </source>
</reference>
<comment type="caution">
    <text evidence="8">The sequence shown here is derived from an EMBL/GenBank/DDBJ whole genome shotgun (WGS) entry which is preliminary data.</text>
</comment>
<feature type="binding site" evidence="6">
    <location>
        <position position="155"/>
    </location>
    <ligand>
        <name>molybdate</name>
        <dbReference type="ChEBI" id="CHEBI:36264"/>
    </ligand>
</feature>
<dbReference type="CDD" id="cd13536">
    <property type="entry name" value="PBP2_EcModA"/>
    <property type="match status" value="1"/>
</dbReference>
<reference evidence="8 10" key="1">
    <citation type="submission" date="2014-02" db="EMBL/GenBank/DDBJ databases">
        <title>Aquamicrobium defluvii Genome sequencing.</title>
        <authorList>
            <person name="Wang X."/>
        </authorList>
    </citation>
    <scope>NUCLEOTIDE SEQUENCE [LARGE SCALE GENOMIC DNA]</scope>
    <source>
        <strain evidence="8 10">W13Z1</strain>
    </source>
</reference>
<evidence type="ECO:0000313" key="9">
    <source>
        <dbReference type="EMBL" id="TDR37994.1"/>
    </source>
</evidence>
<dbReference type="GO" id="GO:0015689">
    <property type="term" value="P:molybdate ion transport"/>
    <property type="evidence" value="ECO:0007669"/>
    <property type="project" value="InterPro"/>
</dbReference>
<evidence type="ECO:0000256" key="4">
    <source>
        <dbReference type="ARBA" id="ARBA00022729"/>
    </source>
</evidence>
<dbReference type="HOGENOM" id="CLU_065520_3_0_5"/>
<dbReference type="Proteomes" id="UP000019849">
    <property type="component" value="Unassembled WGS sequence"/>
</dbReference>
<dbReference type="AlphaFoldDB" id="A0A011TEA6"/>
<dbReference type="Pfam" id="PF13531">
    <property type="entry name" value="SBP_bac_11"/>
    <property type="match status" value="1"/>
</dbReference>
<dbReference type="STRING" id="69279.BG36_18615"/>
<dbReference type="Gene3D" id="3.40.190.10">
    <property type="entry name" value="Periplasmic binding protein-like II"/>
    <property type="match status" value="2"/>
</dbReference>
<dbReference type="GO" id="GO:0030288">
    <property type="term" value="C:outer membrane-bounded periplasmic space"/>
    <property type="evidence" value="ECO:0007669"/>
    <property type="project" value="TreeGrafter"/>
</dbReference>
<comment type="subunit">
    <text evidence="5">The complex is composed of two ATP-binding proteins (ModC), two transmembrane proteins (ModB) and a solute-binding protein (ModA).</text>
</comment>
<gene>
    <name evidence="8" type="ORF">BG36_18615</name>
    <name evidence="9" type="ORF">DES43_10159</name>
</gene>
<evidence type="ECO:0000313" key="8">
    <source>
        <dbReference type="EMBL" id="EXL09974.1"/>
    </source>
</evidence>
<feature type="binding site" evidence="6">
    <location>
        <position position="200"/>
    </location>
    <ligand>
        <name>molybdate</name>
        <dbReference type="ChEBI" id="CHEBI:36264"/>
    </ligand>
</feature>
<dbReference type="NCBIfam" id="TIGR01256">
    <property type="entry name" value="modA"/>
    <property type="match status" value="1"/>
</dbReference>
<proteinExistence type="inferred from homology"/>
<dbReference type="PIRSF" id="PIRSF004846">
    <property type="entry name" value="ModA"/>
    <property type="match status" value="1"/>
</dbReference>
<sequence>MGKIKATGLKTLMAAGALSALLIAPVPTAQADDSQIVVFAAASLKNALDAINAACEADVGETAKISYASSSALAKQIEEGAPADVFISADLDWMKYLSDKNLIKADTEEQLLGNRIVLVAPADSTAEARLEKGFDLAGLIGEGRLAMGDVQAVPAGKYGKAALEALDMWGSVEGKLAQAENVRAALKLVATGEAAAGIVYATDAVAEPGVKVIATFPEETHAPIIYPVAQTADSRDEDTPAFLKCLHTGKARKLFEEQGFTVLAPAAN</sequence>
<dbReference type="eggNOG" id="COG0725">
    <property type="taxonomic scope" value="Bacteria"/>
</dbReference>
<keyword evidence="4 7" id="KW-0732">Signal</keyword>
<feature type="signal peptide" evidence="7">
    <location>
        <begin position="1"/>
        <end position="31"/>
    </location>
</feature>
<dbReference type="PATRIC" id="fig|69279.3.peg.945"/>